<dbReference type="AlphaFoldDB" id="U2M6N6"/>
<dbReference type="PATRIC" id="fig|411473.3.peg.171"/>
<evidence type="ECO:0000313" key="2">
    <source>
        <dbReference type="Proteomes" id="UP000016662"/>
    </source>
</evidence>
<dbReference type="HOGENOM" id="CLU_2635886_0_0_9"/>
<name>U2M6N6_9FIRM</name>
<protein>
    <submittedName>
        <fullName evidence="1">Uncharacterized protein</fullName>
    </submittedName>
</protein>
<organism evidence="1 2">
    <name type="scientific">Ruminococcus callidus ATCC 27760</name>
    <dbReference type="NCBI Taxonomy" id="411473"/>
    <lineage>
        <taxon>Bacteria</taxon>
        <taxon>Bacillati</taxon>
        <taxon>Bacillota</taxon>
        <taxon>Clostridia</taxon>
        <taxon>Eubacteriales</taxon>
        <taxon>Oscillospiraceae</taxon>
        <taxon>Ruminococcus</taxon>
    </lineage>
</organism>
<keyword evidence="2" id="KW-1185">Reference proteome</keyword>
<accession>U2M6N6</accession>
<dbReference type="Proteomes" id="UP000016662">
    <property type="component" value="Unassembled WGS sequence"/>
</dbReference>
<sequence>MYLGRYKIGKNFMFQVQMCKGKRKMNKYGQAEYAYGILRQISEKLLAEGILTEEQLKQLNALNKEGCFRQFCTALAA</sequence>
<proteinExistence type="predicted"/>
<dbReference type="EMBL" id="AWVF01000026">
    <property type="protein sequence ID" value="ERJ97409.1"/>
    <property type="molecule type" value="Genomic_DNA"/>
</dbReference>
<dbReference type="STRING" id="411473.RUMCAL_00192"/>
<evidence type="ECO:0000313" key="1">
    <source>
        <dbReference type="EMBL" id="ERJ97409.1"/>
    </source>
</evidence>
<comment type="caution">
    <text evidence="1">The sequence shown here is derived from an EMBL/GenBank/DDBJ whole genome shotgun (WGS) entry which is preliminary data.</text>
</comment>
<gene>
    <name evidence="1" type="ORF">RUMCAL_00192</name>
</gene>
<reference evidence="1 2" key="1">
    <citation type="submission" date="2013-07" db="EMBL/GenBank/DDBJ databases">
        <authorList>
            <person name="Weinstock G."/>
            <person name="Sodergren E."/>
            <person name="Wylie T."/>
            <person name="Fulton L."/>
            <person name="Fulton R."/>
            <person name="Fronick C."/>
            <person name="O'Laughlin M."/>
            <person name="Godfrey J."/>
            <person name="Miner T."/>
            <person name="Herter B."/>
            <person name="Appelbaum E."/>
            <person name="Cordes M."/>
            <person name="Lek S."/>
            <person name="Wollam A."/>
            <person name="Pepin K.H."/>
            <person name="Palsikar V.B."/>
            <person name="Mitreva M."/>
            <person name="Wilson R.K."/>
        </authorList>
    </citation>
    <scope>NUCLEOTIDE SEQUENCE [LARGE SCALE GENOMIC DNA]</scope>
    <source>
        <strain evidence="1 2">ATCC 27760</strain>
    </source>
</reference>